<evidence type="ECO:0000256" key="13">
    <source>
        <dbReference type="ARBA" id="ARBA00047820"/>
    </source>
</evidence>
<comment type="catalytic activity">
    <reaction evidence="13">
        <text>diphosphate + H2O = 2 phosphate + H(+)</text>
        <dbReference type="Rhea" id="RHEA:24576"/>
        <dbReference type="ChEBI" id="CHEBI:15377"/>
        <dbReference type="ChEBI" id="CHEBI:15378"/>
        <dbReference type="ChEBI" id="CHEBI:33019"/>
        <dbReference type="ChEBI" id="CHEBI:43474"/>
        <dbReference type="EC" id="3.6.1.1"/>
    </reaction>
</comment>
<dbReference type="Gene3D" id="3.40.50.1000">
    <property type="entry name" value="HAD superfamily/HAD-like"/>
    <property type="match status" value="2"/>
</dbReference>
<comment type="similarity">
    <text evidence="4">Belongs to the HAD-like hydrolase superfamily.</text>
</comment>
<evidence type="ECO:0000256" key="11">
    <source>
        <dbReference type="ARBA" id="ARBA00037258"/>
    </source>
</evidence>
<dbReference type="GO" id="GO:0005829">
    <property type="term" value="C:cytosol"/>
    <property type="evidence" value="ECO:0007669"/>
    <property type="project" value="TreeGrafter"/>
</dbReference>
<accession>A0A1B6ECQ2</accession>
<dbReference type="Pfam" id="PF13242">
    <property type="entry name" value="Hydrolase_like"/>
    <property type="match status" value="1"/>
</dbReference>
<comment type="subcellular location">
    <subcellularLocation>
        <location evidence="3">Cytoplasm</location>
    </subcellularLocation>
    <subcellularLocation>
        <location evidence="2">Nucleus</location>
    </subcellularLocation>
</comment>
<evidence type="ECO:0000313" key="15">
    <source>
        <dbReference type="EMBL" id="JAS35716.1"/>
    </source>
</evidence>
<dbReference type="EMBL" id="GEDC01019977">
    <property type="protein sequence ID" value="JAS17321.1"/>
    <property type="molecule type" value="Transcribed_RNA"/>
</dbReference>
<dbReference type="InterPro" id="IPR023214">
    <property type="entry name" value="HAD_sf"/>
</dbReference>
<evidence type="ECO:0000256" key="3">
    <source>
        <dbReference type="ARBA" id="ARBA00004496"/>
    </source>
</evidence>
<dbReference type="SUPFAM" id="SSF56784">
    <property type="entry name" value="HAD-like"/>
    <property type="match status" value="1"/>
</dbReference>
<evidence type="ECO:0000256" key="8">
    <source>
        <dbReference type="ARBA" id="ARBA00022801"/>
    </source>
</evidence>
<evidence type="ECO:0000256" key="10">
    <source>
        <dbReference type="ARBA" id="ARBA00023242"/>
    </source>
</evidence>
<evidence type="ECO:0000313" key="14">
    <source>
        <dbReference type="EMBL" id="JAS17321.1"/>
    </source>
</evidence>
<sequence>MSPKWLKKPIKGVLLDISGVLKDYKEAIQESVFAFETLQKLGIPYRLVTNETTETKAQLVKSLRNMGFNVYEKDILSPVPVMINIIRENKLKPHLLVADEILEEFNIENDENKDCVVISDAGPNLNYEKMNEAFRLLINMPEPKLFSLGMGKYYKGDNGLNLDVGAFTKALEYATGVNAIPVGKPTPEFFLTAVNDMKLKPEDVVMIGDDIESDVKGAQACGIRGVLVKTGKYRSSDGGELIADGVVTNLNEGIQLIKNTIS</sequence>
<dbReference type="NCBIfam" id="TIGR01458">
    <property type="entry name" value="HAD-SF-IIA-hyp3"/>
    <property type="match status" value="1"/>
</dbReference>
<keyword evidence="7" id="KW-0479">Metal-binding</keyword>
<dbReference type="GO" id="GO:0005634">
    <property type="term" value="C:nucleus"/>
    <property type="evidence" value="ECO:0007669"/>
    <property type="project" value="UniProtKB-SubCell"/>
</dbReference>
<dbReference type="EC" id="3.6.1.1" evidence="5"/>
<keyword evidence="10" id="KW-0539">Nucleus</keyword>
<evidence type="ECO:0000256" key="1">
    <source>
        <dbReference type="ARBA" id="ARBA00001946"/>
    </source>
</evidence>
<dbReference type="EMBL" id="GEDC01001582">
    <property type="protein sequence ID" value="JAS35716.1"/>
    <property type="molecule type" value="Transcribed_RNA"/>
</dbReference>
<organism evidence="15">
    <name type="scientific">Clastoptera arizonana</name>
    <name type="common">Arizona spittle bug</name>
    <dbReference type="NCBI Taxonomy" id="38151"/>
    <lineage>
        <taxon>Eukaryota</taxon>
        <taxon>Metazoa</taxon>
        <taxon>Ecdysozoa</taxon>
        <taxon>Arthropoda</taxon>
        <taxon>Hexapoda</taxon>
        <taxon>Insecta</taxon>
        <taxon>Pterygota</taxon>
        <taxon>Neoptera</taxon>
        <taxon>Paraneoptera</taxon>
        <taxon>Hemiptera</taxon>
        <taxon>Auchenorrhyncha</taxon>
        <taxon>Cercopoidea</taxon>
        <taxon>Clastopteridae</taxon>
        <taxon>Clastoptera</taxon>
    </lineage>
</organism>
<dbReference type="Pfam" id="PF13344">
    <property type="entry name" value="Hydrolase_6"/>
    <property type="match status" value="1"/>
</dbReference>
<dbReference type="FunFam" id="3.40.50.1000:FF:000051">
    <property type="entry name" value="Phospholysine phosphohistidine inorganic pyrophosphate phosphatase"/>
    <property type="match status" value="1"/>
</dbReference>
<comment type="cofactor">
    <cofactor evidence="1">
        <name>Mg(2+)</name>
        <dbReference type="ChEBI" id="CHEBI:18420"/>
    </cofactor>
</comment>
<dbReference type="GO" id="GO:0046872">
    <property type="term" value="F:metal ion binding"/>
    <property type="evidence" value="ECO:0007669"/>
    <property type="project" value="UniProtKB-KW"/>
</dbReference>
<keyword evidence="9" id="KW-0460">Magnesium</keyword>
<proteinExistence type="inferred from homology"/>
<comment type="function">
    <text evidence="11">Phosphatase that hydrolyzes imidodiphosphate, 3-phosphohistidine and 6-phospholysine. Has broad substrate specificity and can also hydrolyze inorganic diphosphate, but with lower efficiency.</text>
</comment>
<evidence type="ECO:0000256" key="9">
    <source>
        <dbReference type="ARBA" id="ARBA00022842"/>
    </source>
</evidence>
<dbReference type="GO" id="GO:0004427">
    <property type="term" value="F:inorganic diphosphate phosphatase activity"/>
    <property type="evidence" value="ECO:0007669"/>
    <property type="project" value="UniProtKB-EC"/>
</dbReference>
<dbReference type="InterPro" id="IPR036412">
    <property type="entry name" value="HAD-like_sf"/>
</dbReference>
<dbReference type="InterPro" id="IPR006355">
    <property type="entry name" value="LHPP/HDHD2"/>
</dbReference>
<keyword evidence="6" id="KW-0963">Cytoplasm</keyword>
<dbReference type="NCBIfam" id="TIGR01460">
    <property type="entry name" value="HAD-SF-IIA"/>
    <property type="match status" value="1"/>
</dbReference>
<evidence type="ECO:0000256" key="5">
    <source>
        <dbReference type="ARBA" id="ARBA00012146"/>
    </source>
</evidence>
<evidence type="ECO:0000256" key="7">
    <source>
        <dbReference type="ARBA" id="ARBA00022723"/>
    </source>
</evidence>
<dbReference type="InterPro" id="IPR006357">
    <property type="entry name" value="HAD-SF_hydro_IIA"/>
</dbReference>
<evidence type="ECO:0000256" key="2">
    <source>
        <dbReference type="ARBA" id="ARBA00004123"/>
    </source>
</evidence>
<protein>
    <recommendedName>
        <fullName evidence="12">Phospholysine phosphohistidine inorganic pyrophosphate phosphatase</fullName>
        <ecNumber evidence="5">3.6.1.1</ecNumber>
    </recommendedName>
</protein>
<dbReference type="AlphaFoldDB" id="A0A1B6ECQ2"/>
<gene>
    <name evidence="15" type="ORF">g.8790</name>
    <name evidence="14" type="ORF">g.8791</name>
</gene>
<dbReference type="PANTHER" id="PTHR19288:SF44">
    <property type="entry name" value="PHOSPHOLYSINE PHOSPHOHISTIDINE INORGANIC PYROPHOSPHATE PHOSPHATASE"/>
    <property type="match status" value="1"/>
</dbReference>
<name>A0A1B6ECQ2_9HEMI</name>
<dbReference type="PANTHER" id="PTHR19288">
    <property type="entry name" value="4-NITROPHENYLPHOSPHATASE-RELATED"/>
    <property type="match status" value="1"/>
</dbReference>
<dbReference type="InterPro" id="IPR006439">
    <property type="entry name" value="HAD-SF_hydro_IA"/>
</dbReference>
<dbReference type="GO" id="GO:0016791">
    <property type="term" value="F:phosphatase activity"/>
    <property type="evidence" value="ECO:0007669"/>
    <property type="project" value="InterPro"/>
</dbReference>
<evidence type="ECO:0000256" key="6">
    <source>
        <dbReference type="ARBA" id="ARBA00022490"/>
    </source>
</evidence>
<evidence type="ECO:0000256" key="12">
    <source>
        <dbReference type="ARBA" id="ARBA00039357"/>
    </source>
</evidence>
<dbReference type="NCBIfam" id="TIGR01549">
    <property type="entry name" value="HAD-SF-IA-v1"/>
    <property type="match status" value="1"/>
</dbReference>
<reference evidence="15" key="1">
    <citation type="submission" date="2015-12" db="EMBL/GenBank/DDBJ databases">
        <title>De novo transcriptome assembly of four potential Pierce s Disease insect vectors from Arizona vineyards.</title>
        <authorList>
            <person name="Tassone E.E."/>
        </authorList>
    </citation>
    <scope>NUCLEOTIDE SEQUENCE</scope>
</reference>
<evidence type="ECO:0000256" key="4">
    <source>
        <dbReference type="ARBA" id="ARBA00007958"/>
    </source>
</evidence>
<keyword evidence="8" id="KW-0378">Hydrolase</keyword>